<dbReference type="AlphaFoldDB" id="A0A438LZM2"/>
<evidence type="ECO:0000259" key="2">
    <source>
        <dbReference type="SMART" id="SM00834"/>
    </source>
</evidence>
<dbReference type="Proteomes" id="UP000284824">
    <property type="component" value="Unassembled WGS sequence"/>
</dbReference>
<reference evidence="3 4" key="1">
    <citation type="submission" date="2019-01" db="EMBL/GenBank/DDBJ databases">
        <title>Sequencing the genomes of 1000 actinobacteria strains.</title>
        <authorList>
            <person name="Klenk H.-P."/>
        </authorList>
    </citation>
    <scope>NUCLEOTIDE SEQUENCE [LARGE SCALE GENOMIC DNA]</scope>
    <source>
        <strain evidence="3 4">DSM 43925</strain>
    </source>
</reference>
<protein>
    <submittedName>
        <fullName evidence="3">Putative FmdB family regulatory protein</fullName>
    </submittedName>
</protein>
<evidence type="ECO:0000256" key="1">
    <source>
        <dbReference type="SAM" id="MobiDB-lite"/>
    </source>
</evidence>
<evidence type="ECO:0000313" key="4">
    <source>
        <dbReference type="Proteomes" id="UP000284824"/>
    </source>
</evidence>
<dbReference type="NCBIfam" id="TIGR02605">
    <property type="entry name" value="CxxC_CxxC_SSSS"/>
    <property type="match status" value="1"/>
</dbReference>
<organism evidence="3 4">
    <name type="scientific">Nonomuraea polychroma</name>
    <dbReference type="NCBI Taxonomy" id="46176"/>
    <lineage>
        <taxon>Bacteria</taxon>
        <taxon>Bacillati</taxon>
        <taxon>Actinomycetota</taxon>
        <taxon>Actinomycetes</taxon>
        <taxon>Streptosporangiales</taxon>
        <taxon>Streptosporangiaceae</taxon>
        <taxon>Nonomuraea</taxon>
    </lineage>
</organism>
<dbReference type="EMBL" id="SAUN01000001">
    <property type="protein sequence ID" value="RVX39024.1"/>
    <property type="molecule type" value="Genomic_DNA"/>
</dbReference>
<dbReference type="SMART" id="SM00834">
    <property type="entry name" value="CxxC_CXXC_SSSS"/>
    <property type="match status" value="1"/>
</dbReference>
<dbReference type="RefSeq" id="WP_127931574.1">
    <property type="nucleotide sequence ID" value="NZ_SAUN01000001.1"/>
</dbReference>
<sequence>MATYQYRCAGCGPFDVTRPIGQARPEEPCEACGHPSRRLFTSPMVIRTPAALARALQAQEASAYEPRVVDEVPASRRAPARSADPRHALLPKP</sequence>
<gene>
    <name evidence="3" type="ORF">EDD27_1356</name>
</gene>
<proteinExistence type="predicted"/>
<feature type="region of interest" description="Disordered" evidence="1">
    <location>
        <begin position="71"/>
        <end position="93"/>
    </location>
</feature>
<keyword evidence="4" id="KW-1185">Reference proteome</keyword>
<feature type="domain" description="Putative regulatory protein FmdB zinc ribbon" evidence="2">
    <location>
        <begin position="1"/>
        <end position="41"/>
    </location>
</feature>
<dbReference type="OrthoDB" id="9792898at2"/>
<accession>A0A438LZM2</accession>
<evidence type="ECO:0000313" key="3">
    <source>
        <dbReference type="EMBL" id="RVX39024.1"/>
    </source>
</evidence>
<comment type="caution">
    <text evidence="3">The sequence shown here is derived from an EMBL/GenBank/DDBJ whole genome shotgun (WGS) entry which is preliminary data.</text>
</comment>
<name>A0A438LZM2_9ACTN</name>
<dbReference type="Pfam" id="PF09723">
    <property type="entry name" value="Zn_ribbon_8"/>
    <property type="match status" value="1"/>
</dbReference>
<dbReference type="InterPro" id="IPR013429">
    <property type="entry name" value="Regulatory_FmdB_Zinc_ribbon"/>
</dbReference>